<evidence type="ECO:0000256" key="3">
    <source>
        <dbReference type="ARBA" id="ARBA00022650"/>
    </source>
</evidence>
<evidence type="ECO:0000259" key="8">
    <source>
        <dbReference type="Pfam" id="PF00171"/>
    </source>
</evidence>
<dbReference type="PANTHER" id="PTHR11063">
    <property type="entry name" value="GLUTAMATE SEMIALDEHYDE DEHYDROGENASE"/>
    <property type="match status" value="1"/>
</dbReference>
<dbReference type="SUPFAM" id="SSF53720">
    <property type="entry name" value="ALDH-like"/>
    <property type="match status" value="1"/>
</dbReference>
<dbReference type="Gene3D" id="3.40.309.10">
    <property type="entry name" value="Aldehyde Dehydrogenase, Chain A, domain 2"/>
    <property type="match status" value="1"/>
</dbReference>
<dbReference type="InterPro" id="IPR020593">
    <property type="entry name" value="G-glutamylP_reductase_CS"/>
</dbReference>
<dbReference type="HAMAP" id="MF_00412">
    <property type="entry name" value="ProA"/>
    <property type="match status" value="1"/>
</dbReference>
<dbReference type="GO" id="GO:0004350">
    <property type="term" value="F:glutamate-5-semialdehyde dehydrogenase activity"/>
    <property type="evidence" value="ECO:0007669"/>
    <property type="project" value="UniProtKB-UniRule"/>
</dbReference>
<protein>
    <recommendedName>
        <fullName evidence="7">Gamma-glutamyl phosphate reductase</fullName>
        <shortName evidence="7">GPR</shortName>
        <ecNumber evidence="7">1.2.1.41</ecNumber>
    </recommendedName>
    <alternativeName>
        <fullName evidence="7">Glutamate-5-semialdehyde dehydrogenase</fullName>
    </alternativeName>
    <alternativeName>
        <fullName evidence="7">Glutamyl-gamma-semialdehyde dehydrogenase</fullName>
        <shortName evidence="7">GSA dehydrogenase</shortName>
    </alternativeName>
</protein>
<dbReference type="CDD" id="cd07079">
    <property type="entry name" value="ALDH_F18-19_ProA-GPR"/>
    <property type="match status" value="1"/>
</dbReference>
<comment type="catalytic activity">
    <reaction evidence="6 7">
        <text>L-glutamate 5-semialdehyde + phosphate + NADP(+) = L-glutamyl 5-phosphate + NADPH + H(+)</text>
        <dbReference type="Rhea" id="RHEA:19541"/>
        <dbReference type="ChEBI" id="CHEBI:15378"/>
        <dbReference type="ChEBI" id="CHEBI:43474"/>
        <dbReference type="ChEBI" id="CHEBI:57783"/>
        <dbReference type="ChEBI" id="CHEBI:58066"/>
        <dbReference type="ChEBI" id="CHEBI:58274"/>
        <dbReference type="ChEBI" id="CHEBI:58349"/>
        <dbReference type="EC" id="1.2.1.41"/>
    </reaction>
</comment>
<evidence type="ECO:0000256" key="2">
    <source>
        <dbReference type="ARBA" id="ARBA00022605"/>
    </source>
</evidence>
<evidence type="ECO:0000256" key="4">
    <source>
        <dbReference type="ARBA" id="ARBA00022857"/>
    </source>
</evidence>
<dbReference type="FunFam" id="3.40.309.10:FF:000006">
    <property type="entry name" value="Gamma-glutamyl phosphate reductase"/>
    <property type="match status" value="1"/>
</dbReference>
<dbReference type="Gene3D" id="3.40.605.10">
    <property type="entry name" value="Aldehyde Dehydrogenase, Chain A, domain 1"/>
    <property type="match status" value="1"/>
</dbReference>
<keyword evidence="4 7" id="KW-0521">NADP</keyword>
<evidence type="ECO:0000313" key="9">
    <source>
        <dbReference type="EMBL" id="QKS71258.1"/>
    </source>
</evidence>
<accession>A0A859FEI4</accession>
<dbReference type="RefSeq" id="WP_176009293.1">
    <property type="nucleotide sequence ID" value="NZ_CP041372.2"/>
</dbReference>
<dbReference type="PIRSF" id="PIRSF000151">
    <property type="entry name" value="GPR"/>
    <property type="match status" value="1"/>
</dbReference>
<evidence type="ECO:0000256" key="7">
    <source>
        <dbReference type="HAMAP-Rule" id="MF_00412"/>
    </source>
</evidence>
<dbReference type="PANTHER" id="PTHR11063:SF8">
    <property type="entry name" value="DELTA-1-PYRROLINE-5-CARBOXYLATE SYNTHASE"/>
    <property type="match status" value="1"/>
</dbReference>
<dbReference type="EC" id="1.2.1.41" evidence="7"/>
<dbReference type="PROSITE" id="PS01223">
    <property type="entry name" value="PROA"/>
    <property type="match status" value="1"/>
</dbReference>
<keyword evidence="3 7" id="KW-0641">Proline biosynthesis</keyword>
<evidence type="ECO:0000313" key="10">
    <source>
        <dbReference type="Proteomes" id="UP000318138"/>
    </source>
</evidence>
<dbReference type="InterPro" id="IPR012134">
    <property type="entry name" value="Glu-5-SA_DH"/>
</dbReference>
<dbReference type="GO" id="GO:0055129">
    <property type="term" value="P:L-proline biosynthetic process"/>
    <property type="evidence" value="ECO:0007669"/>
    <property type="project" value="UniProtKB-UniRule"/>
</dbReference>
<evidence type="ECO:0000256" key="1">
    <source>
        <dbReference type="ARBA" id="ARBA00004985"/>
    </source>
</evidence>
<dbReference type="GO" id="GO:0005737">
    <property type="term" value="C:cytoplasm"/>
    <property type="evidence" value="ECO:0007669"/>
    <property type="project" value="UniProtKB-SubCell"/>
</dbReference>
<evidence type="ECO:0000256" key="5">
    <source>
        <dbReference type="ARBA" id="ARBA00023002"/>
    </source>
</evidence>
<dbReference type="EMBL" id="CP041372">
    <property type="protein sequence ID" value="QKS71258.1"/>
    <property type="molecule type" value="Genomic_DNA"/>
</dbReference>
<evidence type="ECO:0000256" key="6">
    <source>
        <dbReference type="ARBA" id="ARBA00049024"/>
    </source>
</evidence>
<dbReference type="InterPro" id="IPR016161">
    <property type="entry name" value="Ald_DH/histidinol_DH"/>
</dbReference>
<feature type="domain" description="Aldehyde dehydrogenase" evidence="8">
    <location>
        <begin position="3"/>
        <end position="277"/>
    </location>
</feature>
<comment type="similarity">
    <text evidence="7">Belongs to the gamma-glutamyl phosphate reductase family.</text>
</comment>
<gene>
    <name evidence="7" type="primary">proA</name>
    <name evidence="9" type="ORF">FLK61_31610</name>
</gene>
<keyword evidence="10" id="KW-1185">Reference proteome</keyword>
<dbReference type="GO" id="GO:0050661">
    <property type="term" value="F:NADP binding"/>
    <property type="evidence" value="ECO:0007669"/>
    <property type="project" value="InterPro"/>
</dbReference>
<dbReference type="InterPro" id="IPR000965">
    <property type="entry name" value="GPR_dom"/>
</dbReference>
<keyword evidence="7" id="KW-0963">Cytoplasm</keyword>
<dbReference type="Pfam" id="PF00171">
    <property type="entry name" value="Aldedh"/>
    <property type="match status" value="1"/>
</dbReference>
<dbReference type="KEGG" id="psua:FLK61_31610"/>
<organism evidence="9 10">
    <name type="scientific">Paenalkalicoccus suaedae</name>
    <dbReference type="NCBI Taxonomy" id="2592382"/>
    <lineage>
        <taxon>Bacteria</taxon>
        <taxon>Bacillati</taxon>
        <taxon>Bacillota</taxon>
        <taxon>Bacilli</taxon>
        <taxon>Bacillales</taxon>
        <taxon>Bacillaceae</taxon>
        <taxon>Paenalkalicoccus</taxon>
    </lineage>
</organism>
<comment type="function">
    <text evidence="7">Catalyzes the NADPH-dependent reduction of L-glutamate 5-phosphate into L-glutamate 5-semialdehyde and phosphate. The product spontaneously undergoes cyclization to form 1-pyrroline-5-carboxylate.</text>
</comment>
<keyword evidence="5 7" id="KW-0560">Oxidoreductase</keyword>
<comment type="subcellular location">
    <subcellularLocation>
        <location evidence="7">Cytoplasm</location>
    </subcellularLocation>
</comment>
<sequence>MTEVQEKAKRSKVASKKVALVSNDARDFALERIAEAIQANVTDILSANHQDIAEAKKNQLQEALIDRLTLTEERLAGIVQSIYDVIGLSSPLQETVSTNARPNGLVIEEVRVPLGCIATIYEARPNVTVDIAVLSIKTGNSVILRGSTSTIHSNKKLVAIMKQALADTELPEDTISLIESPDREATKYLFHAKEFVDVIIPRGGKKLIDLVVRESSVPVIETGAGNCHMYVDESADVTLSRSVIVDAKAQRPSVCNALETLLVHKDWASKHLSCLMDDLLLNKVTVRGDERARAIDERIVPLLEDDFDTEFLSLTLPIKVVDSVEEAVDHIDTYGTKHSEAILSEDENSVVYFMNAIDAACVYHNASTRFTDGIEFGFGAEVGISTQKLHVRGPMGLPALTSTKYRIKGNGQTKAQPILNTLLH</sequence>
<dbReference type="InterPro" id="IPR016163">
    <property type="entry name" value="Ald_DH_C"/>
</dbReference>
<dbReference type="AlphaFoldDB" id="A0A859FEI4"/>
<dbReference type="InterPro" id="IPR016162">
    <property type="entry name" value="Ald_DH_N"/>
</dbReference>
<dbReference type="NCBIfam" id="TIGR00407">
    <property type="entry name" value="proA"/>
    <property type="match status" value="1"/>
</dbReference>
<keyword evidence="2 7" id="KW-0028">Amino-acid biosynthesis</keyword>
<dbReference type="UniPathway" id="UPA00098">
    <property type="reaction ID" value="UER00360"/>
</dbReference>
<name>A0A859FEI4_9BACI</name>
<reference evidence="10" key="1">
    <citation type="submission" date="2019-07" db="EMBL/GenBank/DDBJ databases">
        <title>Bacillus alkalisoli sp. nov. isolated from saline soil.</title>
        <authorList>
            <person name="Sun J.-Q."/>
            <person name="Xu L."/>
        </authorList>
    </citation>
    <scope>NUCLEOTIDE SEQUENCE [LARGE SCALE GENOMIC DNA]</scope>
    <source>
        <strain evidence="10">M4U3P1</strain>
    </source>
</reference>
<dbReference type="InterPro" id="IPR015590">
    <property type="entry name" value="Aldehyde_DH_dom"/>
</dbReference>
<proteinExistence type="inferred from homology"/>
<comment type="pathway">
    <text evidence="1 7">Amino-acid biosynthesis; L-proline biosynthesis; L-glutamate 5-semialdehyde from L-glutamate: step 2/2.</text>
</comment>
<dbReference type="NCBIfam" id="NF001221">
    <property type="entry name" value="PRK00197.1"/>
    <property type="match status" value="1"/>
</dbReference>
<dbReference type="Proteomes" id="UP000318138">
    <property type="component" value="Chromosome"/>
</dbReference>